<reference evidence="1 2" key="1">
    <citation type="journal article" date="2016" name="Nat. Commun.">
        <title>Thousands of microbial genomes shed light on interconnected biogeochemical processes in an aquifer system.</title>
        <authorList>
            <person name="Anantharaman K."/>
            <person name="Brown C.T."/>
            <person name="Hug L.A."/>
            <person name="Sharon I."/>
            <person name="Castelle C.J."/>
            <person name="Probst A.J."/>
            <person name="Thomas B.C."/>
            <person name="Singh A."/>
            <person name="Wilkins M.J."/>
            <person name="Karaoz U."/>
            <person name="Brodie E.L."/>
            <person name="Williams K.H."/>
            <person name="Hubbard S.S."/>
            <person name="Banfield J.F."/>
        </authorList>
    </citation>
    <scope>NUCLEOTIDE SEQUENCE [LARGE SCALE GENOMIC DNA]</scope>
</reference>
<sequence length="81" mass="9390">MMENKNRKIISGYLASALDLEDQMSIDIYGEFLDKNAWPVDLDEKVFKEIKQILGVVISETEMHKKVFLELQKKLTDADNN</sequence>
<proteinExistence type="predicted"/>
<comment type="caution">
    <text evidence="1">The sequence shown here is derived from an EMBL/GenBank/DDBJ whole genome shotgun (WGS) entry which is preliminary data.</text>
</comment>
<organism evidence="1 2">
    <name type="scientific">Candidatus Staskawiczbacteria bacterium RIFCSPLOWO2_12_FULL_37_15</name>
    <dbReference type="NCBI Taxonomy" id="1802218"/>
    <lineage>
        <taxon>Bacteria</taxon>
        <taxon>Candidatus Staskawicziibacteriota</taxon>
    </lineage>
</organism>
<protein>
    <submittedName>
        <fullName evidence="1">Uncharacterized protein</fullName>
    </submittedName>
</protein>
<gene>
    <name evidence="1" type="ORF">A3G45_01670</name>
</gene>
<dbReference type="Proteomes" id="UP000178632">
    <property type="component" value="Unassembled WGS sequence"/>
</dbReference>
<evidence type="ECO:0000313" key="2">
    <source>
        <dbReference type="Proteomes" id="UP000178632"/>
    </source>
</evidence>
<evidence type="ECO:0000313" key="1">
    <source>
        <dbReference type="EMBL" id="OGZ76810.1"/>
    </source>
</evidence>
<accession>A0A1G2IR12</accession>
<dbReference type="AlphaFoldDB" id="A0A1G2IR12"/>
<dbReference type="EMBL" id="MHPE01000025">
    <property type="protein sequence ID" value="OGZ76810.1"/>
    <property type="molecule type" value="Genomic_DNA"/>
</dbReference>
<name>A0A1G2IR12_9BACT</name>